<keyword evidence="1" id="KW-0472">Membrane</keyword>
<reference evidence="2" key="1">
    <citation type="submission" date="2018-02" db="EMBL/GenBank/DDBJ databases">
        <title>Rhizophora mucronata_Transcriptome.</title>
        <authorList>
            <person name="Meera S.P."/>
            <person name="Sreeshan A."/>
            <person name="Augustine A."/>
        </authorList>
    </citation>
    <scope>NUCLEOTIDE SEQUENCE</scope>
    <source>
        <tissue evidence="2">Leaf</tissue>
    </source>
</reference>
<protein>
    <submittedName>
        <fullName evidence="2">Uncharacterized protein</fullName>
    </submittedName>
</protein>
<keyword evidence="1" id="KW-0812">Transmembrane</keyword>
<feature type="transmembrane region" description="Helical" evidence="1">
    <location>
        <begin position="12"/>
        <end position="31"/>
    </location>
</feature>
<evidence type="ECO:0000256" key="1">
    <source>
        <dbReference type="SAM" id="Phobius"/>
    </source>
</evidence>
<dbReference type="EMBL" id="GGEC01035169">
    <property type="protein sequence ID" value="MBX15653.1"/>
    <property type="molecule type" value="Transcribed_RNA"/>
</dbReference>
<sequence length="64" mass="7083">MLQLPIREPYFCCLAILFLTVIVSGIDYLILVKAVASLKVLLGHHFLIGVELEFCMMGVGETSL</sequence>
<dbReference type="AlphaFoldDB" id="A0A2P2LCF3"/>
<proteinExistence type="predicted"/>
<keyword evidence="1" id="KW-1133">Transmembrane helix</keyword>
<evidence type="ECO:0000313" key="2">
    <source>
        <dbReference type="EMBL" id="MBX15653.1"/>
    </source>
</evidence>
<name>A0A2P2LCF3_RHIMU</name>
<organism evidence="2">
    <name type="scientific">Rhizophora mucronata</name>
    <name type="common">Asiatic mangrove</name>
    <dbReference type="NCBI Taxonomy" id="61149"/>
    <lineage>
        <taxon>Eukaryota</taxon>
        <taxon>Viridiplantae</taxon>
        <taxon>Streptophyta</taxon>
        <taxon>Embryophyta</taxon>
        <taxon>Tracheophyta</taxon>
        <taxon>Spermatophyta</taxon>
        <taxon>Magnoliopsida</taxon>
        <taxon>eudicotyledons</taxon>
        <taxon>Gunneridae</taxon>
        <taxon>Pentapetalae</taxon>
        <taxon>rosids</taxon>
        <taxon>fabids</taxon>
        <taxon>Malpighiales</taxon>
        <taxon>Rhizophoraceae</taxon>
        <taxon>Rhizophora</taxon>
    </lineage>
</organism>
<accession>A0A2P2LCF3</accession>